<proteinExistence type="predicted"/>
<organism evidence="3 4">
    <name type="scientific">Achromobacter spanius</name>
    <dbReference type="NCBI Taxonomy" id="217203"/>
    <lineage>
        <taxon>Bacteria</taxon>
        <taxon>Pseudomonadati</taxon>
        <taxon>Pseudomonadota</taxon>
        <taxon>Betaproteobacteria</taxon>
        <taxon>Burkholderiales</taxon>
        <taxon>Alcaligenaceae</taxon>
        <taxon>Achromobacter</taxon>
    </lineage>
</organism>
<dbReference type="InterPro" id="IPR001789">
    <property type="entry name" value="Sig_transdc_resp-reg_receiver"/>
</dbReference>
<feature type="domain" description="Response regulatory" evidence="2">
    <location>
        <begin position="37"/>
        <end position="149"/>
    </location>
</feature>
<evidence type="ECO:0000313" key="3">
    <source>
        <dbReference type="EMBL" id="PPA75527.1"/>
    </source>
</evidence>
<dbReference type="GO" id="GO:0000160">
    <property type="term" value="P:phosphorelay signal transduction system"/>
    <property type="evidence" value="ECO:0007669"/>
    <property type="project" value="InterPro"/>
</dbReference>
<dbReference type="EMBL" id="PREU01000006">
    <property type="protein sequence ID" value="PPA75527.1"/>
    <property type="molecule type" value="Genomic_DNA"/>
</dbReference>
<dbReference type="Proteomes" id="UP000239990">
    <property type="component" value="Unassembled WGS sequence"/>
</dbReference>
<comment type="caution">
    <text evidence="3">The sequence shown here is derived from an EMBL/GenBank/DDBJ whole genome shotgun (WGS) entry which is preliminary data.</text>
</comment>
<name>A0A2S5GQZ7_9BURK</name>
<reference evidence="3 4" key="1">
    <citation type="submission" date="2018-02" db="EMBL/GenBank/DDBJ databases">
        <title>Draft Genome of Achromobacter spanius stain 6.</title>
        <authorList>
            <person name="Gunasekera T.S."/>
            <person name="Radwan O."/>
            <person name="Ruiz O.N."/>
        </authorList>
    </citation>
    <scope>NUCLEOTIDE SEQUENCE [LARGE SCALE GENOMIC DNA]</scope>
    <source>
        <strain evidence="3 4">6</strain>
    </source>
</reference>
<evidence type="ECO:0000259" key="2">
    <source>
        <dbReference type="PROSITE" id="PS50110"/>
    </source>
</evidence>
<protein>
    <submittedName>
        <fullName evidence="3">Response regulator</fullName>
    </submittedName>
</protein>
<dbReference type="PROSITE" id="PS50110">
    <property type="entry name" value="RESPONSE_REGULATORY"/>
    <property type="match status" value="1"/>
</dbReference>
<keyword evidence="1" id="KW-0597">Phosphoprotein</keyword>
<dbReference type="SMART" id="SM00448">
    <property type="entry name" value="REC"/>
    <property type="match status" value="1"/>
</dbReference>
<dbReference type="SUPFAM" id="SSF52172">
    <property type="entry name" value="CheY-like"/>
    <property type="match status" value="1"/>
</dbReference>
<evidence type="ECO:0000256" key="1">
    <source>
        <dbReference type="PROSITE-ProRule" id="PRU00169"/>
    </source>
</evidence>
<evidence type="ECO:0000313" key="4">
    <source>
        <dbReference type="Proteomes" id="UP000239990"/>
    </source>
</evidence>
<dbReference type="AlphaFoldDB" id="A0A2S5GQZ7"/>
<dbReference type="InterPro" id="IPR011006">
    <property type="entry name" value="CheY-like_superfamily"/>
</dbReference>
<accession>A0A2S5GQZ7</accession>
<dbReference type="OrthoDB" id="582170at2"/>
<dbReference type="Gene3D" id="3.40.50.2300">
    <property type="match status" value="1"/>
</dbReference>
<sequence>MACAAVSKFHYDRRPTLRSRPSKRITMTETLPLSACKLLIVEDEYVIAETLAEALREVGAEIVGMIGWLDEATRFADTHAGQFNCAVVDINLHGTLSYPLIDALTAQGVHVVLLTGFGVEALEACYREFPRCEKPFNQARLISMLLSRFGQ</sequence>
<gene>
    <name evidence="3" type="ORF">C4E15_15660</name>
</gene>
<feature type="modified residue" description="4-aspartylphosphate" evidence="1">
    <location>
        <position position="89"/>
    </location>
</feature>